<evidence type="ECO:0000313" key="3">
    <source>
        <dbReference type="Proteomes" id="UP000799291"/>
    </source>
</evidence>
<accession>A0A6G1IFF9</accession>
<dbReference type="OrthoDB" id="2157530at2759"/>
<dbReference type="InterPro" id="IPR052895">
    <property type="entry name" value="HetReg/Transcr_Mod"/>
</dbReference>
<dbReference type="InterPro" id="IPR010730">
    <property type="entry name" value="HET"/>
</dbReference>
<keyword evidence="3" id="KW-1185">Reference proteome</keyword>
<organism evidence="2 3">
    <name type="scientific">Lentithecium fluviatile CBS 122367</name>
    <dbReference type="NCBI Taxonomy" id="1168545"/>
    <lineage>
        <taxon>Eukaryota</taxon>
        <taxon>Fungi</taxon>
        <taxon>Dikarya</taxon>
        <taxon>Ascomycota</taxon>
        <taxon>Pezizomycotina</taxon>
        <taxon>Dothideomycetes</taxon>
        <taxon>Pleosporomycetidae</taxon>
        <taxon>Pleosporales</taxon>
        <taxon>Massarineae</taxon>
        <taxon>Lentitheciaceae</taxon>
        <taxon>Lentithecium</taxon>
    </lineage>
</organism>
<feature type="domain" description="Heterokaryon incompatibility" evidence="1">
    <location>
        <begin position="46"/>
        <end position="174"/>
    </location>
</feature>
<sequence>MLPYQYNLLQHEDSIRILVLHPNSNDSDPLICTIKHVRLSDASLDYEAVSYTWGDAAHLRTIFFHNGRGDQWELRVGTNCHSALRHLRQKKPTTGRSSQVRIMDKIYSSASGVTMCLGEETASSCIVFEELAEADRVLSQGEDCDRPPPSSTIVQGLETLFQRPWFKRVWVLQEVFMSRSSTTFMCGSASASMRALHLCIGGYNDTRVTRNPRPLALDLADHFRPEFRTPQFTLWNLLFESRTCLATDPRDRVFALRSLIGHRQSELDFLINYVKSIEEIFIETAMFLLPVLGLQILTATRHPHEMDMPSWIPNWYENFPLNWVFFSDLFPVEFKPYEPNSKPLDKSRYEVRSFVDRDGSRCLELIAKGCQYSQVDHASQNLSFLGLDDAEAQLRGFYYSLDNLRELLGLEGTREDDTIIAMSLIDGPTLHRYLARGFIIWWQAVGDTYVYINNEHVSMFLESLQQCKIAMMDNGELPIVPRSVCNGDRVCVLSGAISPCVLRPNQDGTWTLLPQLPHMG</sequence>
<protein>
    <recommendedName>
        <fullName evidence="1">Heterokaryon incompatibility domain-containing protein</fullName>
    </recommendedName>
</protein>
<dbReference type="AlphaFoldDB" id="A0A6G1IFF9"/>
<reference evidence="2" key="1">
    <citation type="journal article" date="2020" name="Stud. Mycol.">
        <title>101 Dothideomycetes genomes: a test case for predicting lifestyles and emergence of pathogens.</title>
        <authorList>
            <person name="Haridas S."/>
            <person name="Albert R."/>
            <person name="Binder M."/>
            <person name="Bloem J."/>
            <person name="Labutti K."/>
            <person name="Salamov A."/>
            <person name="Andreopoulos B."/>
            <person name="Baker S."/>
            <person name="Barry K."/>
            <person name="Bills G."/>
            <person name="Bluhm B."/>
            <person name="Cannon C."/>
            <person name="Castanera R."/>
            <person name="Culley D."/>
            <person name="Daum C."/>
            <person name="Ezra D."/>
            <person name="Gonzalez J."/>
            <person name="Henrissat B."/>
            <person name="Kuo A."/>
            <person name="Liang C."/>
            <person name="Lipzen A."/>
            <person name="Lutzoni F."/>
            <person name="Magnuson J."/>
            <person name="Mondo S."/>
            <person name="Nolan M."/>
            <person name="Ohm R."/>
            <person name="Pangilinan J."/>
            <person name="Park H.-J."/>
            <person name="Ramirez L."/>
            <person name="Alfaro M."/>
            <person name="Sun H."/>
            <person name="Tritt A."/>
            <person name="Yoshinaga Y."/>
            <person name="Zwiers L.-H."/>
            <person name="Turgeon B."/>
            <person name="Goodwin S."/>
            <person name="Spatafora J."/>
            <person name="Crous P."/>
            <person name="Grigoriev I."/>
        </authorList>
    </citation>
    <scope>NUCLEOTIDE SEQUENCE</scope>
    <source>
        <strain evidence="2">CBS 122367</strain>
    </source>
</reference>
<dbReference type="Proteomes" id="UP000799291">
    <property type="component" value="Unassembled WGS sequence"/>
</dbReference>
<evidence type="ECO:0000259" key="1">
    <source>
        <dbReference type="Pfam" id="PF06985"/>
    </source>
</evidence>
<dbReference type="PANTHER" id="PTHR24148:SF79">
    <property type="entry name" value="HETEROKARYON INCOMPATIBILITY DOMAIN-CONTAINING PROTEIN"/>
    <property type="match status" value="1"/>
</dbReference>
<gene>
    <name evidence="2" type="ORF">K458DRAFT_481669</name>
</gene>
<dbReference type="EMBL" id="MU005629">
    <property type="protein sequence ID" value="KAF2676828.1"/>
    <property type="molecule type" value="Genomic_DNA"/>
</dbReference>
<proteinExistence type="predicted"/>
<name>A0A6G1IFF9_9PLEO</name>
<dbReference type="PANTHER" id="PTHR24148">
    <property type="entry name" value="ANKYRIN REPEAT DOMAIN-CONTAINING PROTEIN 39 HOMOLOG-RELATED"/>
    <property type="match status" value="1"/>
</dbReference>
<dbReference type="Pfam" id="PF06985">
    <property type="entry name" value="HET"/>
    <property type="match status" value="1"/>
</dbReference>
<evidence type="ECO:0000313" key="2">
    <source>
        <dbReference type="EMBL" id="KAF2676828.1"/>
    </source>
</evidence>